<dbReference type="PANTHER" id="PTHR21180">
    <property type="entry name" value="ENDONUCLEASE/EXONUCLEASE/PHOSPHATASE FAMILY DOMAIN-CONTAINING PROTEIN 1"/>
    <property type="match status" value="1"/>
</dbReference>
<reference evidence="7" key="3">
    <citation type="submission" date="2016-01" db="EMBL/GenBank/DDBJ databases">
        <authorList>
            <person name="Mitreva M."/>
            <person name="Pepin K.H."/>
            <person name="Mihindukulasuriya K.A."/>
            <person name="Fulton R."/>
            <person name="Fronick C."/>
            <person name="O'Laughlin M."/>
            <person name="Miner T."/>
            <person name="Herter B."/>
            <person name="Rosa B.A."/>
            <person name="Cordes M."/>
            <person name="Tomlinson C."/>
            <person name="Wollam A."/>
            <person name="Palsikar V.B."/>
            <person name="Mardis E.R."/>
            <person name="Wilson R.K."/>
        </authorList>
    </citation>
    <scope>NUCLEOTIDE SEQUENCE [LARGE SCALE GENOMIC DNA]</scope>
    <source>
        <strain evidence="7">GED7749B</strain>
    </source>
</reference>
<dbReference type="RefSeq" id="WP_014097958.1">
    <property type="nucleotide sequence ID" value="NZ_CP010525.1"/>
</dbReference>
<dbReference type="InterPro" id="IPR051675">
    <property type="entry name" value="Endo/Exo/Phosphatase_dom_1"/>
</dbReference>
<dbReference type="GeneID" id="93259464"/>
<evidence type="ECO:0000313" key="7">
    <source>
        <dbReference type="Proteomes" id="UP000070376"/>
    </source>
</evidence>
<feature type="region of interest" description="Disordered" evidence="1">
    <location>
        <begin position="41"/>
        <end position="77"/>
    </location>
</feature>
<dbReference type="PANTHER" id="PTHR21180:SF32">
    <property type="entry name" value="ENDONUCLEASE_EXONUCLEASE_PHOSPHATASE FAMILY DOMAIN-CONTAINING PROTEIN 1"/>
    <property type="match status" value="1"/>
</dbReference>
<keyword evidence="2" id="KW-1133">Transmembrane helix</keyword>
<feature type="compositionally biased region" description="Low complexity" evidence="1">
    <location>
        <begin position="60"/>
        <end position="77"/>
    </location>
</feature>
<sequence>MKTLFLKYRWHAAAAVAAITIAIFYYFSQNGGMDTASGAYQQPETAVQSGQPAEGGTDVQNQNGTQNTAQTQAPAQTQNAAEVYVDVKGAVKHPGIYKAEADDRVYDLIQEAGGFNENADRNQVNLAQKVKDEMVIEVPKKGEKAASAQTATAAAGISAPASSSSGTAASGEAAAQVNINTADQTQLETLPGIGPSKAAAIIEYREKNGPFQKPEDLKNVSGIGDQTFAKIENSITLQ</sequence>
<reference evidence="4" key="1">
    <citation type="submission" date="2015-01" db="EMBL/GenBank/DDBJ databases">
        <title>Comparative genome analysis of Bacillus coagulans HM-08, Clostridium butyricum HM-68, Bacillus subtilis HM-66 and Bacillus licheniformis BL-09.</title>
        <authorList>
            <person name="Zhang H."/>
        </authorList>
    </citation>
    <scope>NUCLEOTIDE SEQUENCE [LARGE SCALE GENOMIC DNA]</scope>
    <source>
        <strain evidence="4">HM-08</strain>
    </source>
</reference>
<dbReference type="GO" id="GO:0006281">
    <property type="term" value="P:DNA repair"/>
    <property type="evidence" value="ECO:0007669"/>
    <property type="project" value="InterPro"/>
</dbReference>
<evidence type="ECO:0000313" key="4">
    <source>
        <dbReference type="EMBL" id="AJO22535.1"/>
    </source>
</evidence>
<dbReference type="Proteomes" id="UP000070376">
    <property type="component" value="Unassembled WGS sequence"/>
</dbReference>
<dbReference type="InterPro" id="IPR003583">
    <property type="entry name" value="Hlx-hairpin-Hlx_DNA-bd_motif"/>
</dbReference>
<keyword evidence="2" id="KW-0812">Transmembrane</keyword>
<keyword evidence="2" id="KW-0472">Membrane</keyword>
<dbReference type="Gene3D" id="3.10.560.10">
    <property type="entry name" value="Outer membrane lipoprotein wza domain like"/>
    <property type="match status" value="1"/>
</dbReference>
<feature type="domain" description="Helix-hairpin-helix DNA-binding motif class 1" evidence="3">
    <location>
        <begin position="215"/>
        <end position="234"/>
    </location>
</feature>
<dbReference type="NCBIfam" id="TIGR00426">
    <property type="entry name" value="competence protein ComEA helix-hairpin-helix repeat region"/>
    <property type="match status" value="1"/>
</dbReference>
<proteinExistence type="predicted"/>
<dbReference type="GO" id="GO:0015627">
    <property type="term" value="C:type II protein secretion system complex"/>
    <property type="evidence" value="ECO:0007669"/>
    <property type="project" value="TreeGrafter"/>
</dbReference>
<dbReference type="AlphaFoldDB" id="A0A0C5CAU0"/>
<dbReference type="Gene3D" id="1.10.150.310">
    <property type="entry name" value="Tex RuvX-like domain-like"/>
    <property type="match status" value="1"/>
</dbReference>
<dbReference type="EMBL" id="LRPN01000033">
    <property type="protein sequence ID" value="KWZ84039.1"/>
    <property type="molecule type" value="Genomic_DNA"/>
</dbReference>
<dbReference type="GO" id="GO:0015628">
    <property type="term" value="P:protein secretion by the type II secretion system"/>
    <property type="evidence" value="ECO:0007669"/>
    <property type="project" value="TreeGrafter"/>
</dbReference>
<dbReference type="InterPro" id="IPR019554">
    <property type="entry name" value="Soluble_ligand-bd"/>
</dbReference>
<evidence type="ECO:0000256" key="2">
    <source>
        <dbReference type="SAM" id="Phobius"/>
    </source>
</evidence>
<dbReference type="EMBL" id="CP010525">
    <property type="protein sequence ID" value="AJO22535.1"/>
    <property type="molecule type" value="Genomic_DNA"/>
</dbReference>
<organism evidence="5 7">
    <name type="scientific">Heyndrickxia coagulans</name>
    <name type="common">Weizmannia coagulans</name>
    <dbReference type="NCBI Taxonomy" id="1398"/>
    <lineage>
        <taxon>Bacteria</taxon>
        <taxon>Bacillati</taxon>
        <taxon>Bacillota</taxon>
        <taxon>Bacilli</taxon>
        <taxon>Bacillales</taxon>
        <taxon>Bacillaceae</taxon>
        <taxon>Heyndrickxia</taxon>
    </lineage>
</organism>
<reference evidence="6" key="2">
    <citation type="submission" date="2015-01" db="EMBL/GenBank/DDBJ databases">
        <title>Comparative genome analysis of Bacillus coagulans HM-08, Clostridium butyricum HM-68, Bacillus subtilis HM-66 and Bacillus paralicheniformis BL-09.</title>
        <authorList>
            <person name="Zhang H."/>
        </authorList>
    </citation>
    <scope>NUCLEOTIDE SEQUENCE [LARGE SCALE GENOMIC DNA]</scope>
    <source>
        <strain evidence="6">HM-08</strain>
    </source>
</reference>
<dbReference type="STRING" id="1398.AB434_3535"/>
<reference evidence="5" key="4">
    <citation type="submission" date="2016-01" db="EMBL/GenBank/DDBJ databases">
        <authorList>
            <person name="Oliw E.H."/>
        </authorList>
    </citation>
    <scope>NUCLEOTIDE SEQUENCE [LARGE SCALE GENOMIC DNA]</scope>
    <source>
        <strain evidence="5">GED7749B</strain>
    </source>
</reference>
<dbReference type="Proteomes" id="UP000032024">
    <property type="component" value="Chromosome"/>
</dbReference>
<accession>A0A0C5CAU0</accession>
<dbReference type="Pfam" id="PF12836">
    <property type="entry name" value="HHH_3"/>
    <property type="match status" value="1"/>
</dbReference>
<dbReference type="GO" id="GO:0003677">
    <property type="term" value="F:DNA binding"/>
    <property type="evidence" value="ECO:0007669"/>
    <property type="project" value="InterPro"/>
</dbReference>
<evidence type="ECO:0000259" key="3">
    <source>
        <dbReference type="SMART" id="SM00278"/>
    </source>
</evidence>
<feature type="domain" description="Helix-hairpin-helix DNA-binding motif class 1" evidence="3">
    <location>
        <begin position="185"/>
        <end position="204"/>
    </location>
</feature>
<dbReference type="PATRIC" id="fig|1398.18.peg.1749"/>
<evidence type="ECO:0000256" key="1">
    <source>
        <dbReference type="SAM" id="MobiDB-lite"/>
    </source>
</evidence>
<feature type="transmembrane region" description="Helical" evidence="2">
    <location>
        <begin position="12"/>
        <end position="28"/>
    </location>
</feature>
<evidence type="ECO:0000313" key="5">
    <source>
        <dbReference type="EMBL" id="KWZ84039.1"/>
    </source>
</evidence>
<dbReference type="SUPFAM" id="SSF47781">
    <property type="entry name" value="RuvA domain 2-like"/>
    <property type="match status" value="1"/>
</dbReference>
<name>A0A0C5CAU0_HEYCO</name>
<gene>
    <name evidence="5" type="ORF">HMPREF3213_01098</name>
    <name evidence="4" type="ORF">SB48_HM08orf02755</name>
</gene>
<evidence type="ECO:0000313" key="6">
    <source>
        <dbReference type="Proteomes" id="UP000032024"/>
    </source>
</evidence>
<dbReference type="InterPro" id="IPR004509">
    <property type="entry name" value="Competence_ComEA_HhH"/>
</dbReference>
<dbReference type="Pfam" id="PF10531">
    <property type="entry name" value="SLBB"/>
    <property type="match status" value="1"/>
</dbReference>
<feature type="compositionally biased region" description="Polar residues" evidence="1">
    <location>
        <begin position="41"/>
        <end position="51"/>
    </location>
</feature>
<protein>
    <submittedName>
        <fullName evidence="5">ComEA protein</fullName>
    </submittedName>
    <submittedName>
        <fullName evidence="4">Competence protein ComEA helix-hairpin-helix repeat-containing protein</fullName>
    </submittedName>
</protein>
<dbReference type="InterPro" id="IPR010994">
    <property type="entry name" value="RuvA_2-like"/>
</dbReference>
<keyword evidence="6" id="KW-1185">Reference proteome</keyword>
<dbReference type="SMART" id="SM00278">
    <property type="entry name" value="HhH1"/>
    <property type="match status" value="2"/>
</dbReference>